<dbReference type="AlphaFoldDB" id="A0AAD1Y4W3"/>
<reference evidence="2" key="1">
    <citation type="submission" date="2023-07" db="EMBL/GenBank/DDBJ databases">
        <authorList>
            <consortium name="AG Swart"/>
            <person name="Singh M."/>
            <person name="Singh A."/>
            <person name="Seah K."/>
            <person name="Emmerich C."/>
        </authorList>
    </citation>
    <scope>NUCLEOTIDE SEQUENCE</scope>
    <source>
        <strain evidence="2">DP1</strain>
    </source>
</reference>
<organism evidence="2 3">
    <name type="scientific">Euplotes crassus</name>
    <dbReference type="NCBI Taxonomy" id="5936"/>
    <lineage>
        <taxon>Eukaryota</taxon>
        <taxon>Sar</taxon>
        <taxon>Alveolata</taxon>
        <taxon>Ciliophora</taxon>
        <taxon>Intramacronucleata</taxon>
        <taxon>Spirotrichea</taxon>
        <taxon>Hypotrichia</taxon>
        <taxon>Euplotida</taxon>
        <taxon>Euplotidae</taxon>
        <taxon>Moneuplotes</taxon>
    </lineage>
</organism>
<dbReference type="EMBL" id="CAMPGE010027579">
    <property type="protein sequence ID" value="CAI2385198.1"/>
    <property type="molecule type" value="Genomic_DNA"/>
</dbReference>
<keyword evidence="1" id="KW-0472">Membrane</keyword>
<evidence type="ECO:0000313" key="2">
    <source>
        <dbReference type="EMBL" id="CAI2385198.1"/>
    </source>
</evidence>
<keyword evidence="1" id="KW-0812">Transmembrane</keyword>
<evidence type="ECO:0000256" key="1">
    <source>
        <dbReference type="SAM" id="Phobius"/>
    </source>
</evidence>
<dbReference type="Proteomes" id="UP001295684">
    <property type="component" value="Unassembled WGS sequence"/>
</dbReference>
<protein>
    <submittedName>
        <fullName evidence="2">Uncharacterized protein</fullName>
    </submittedName>
</protein>
<feature type="transmembrane region" description="Helical" evidence="1">
    <location>
        <begin position="7"/>
        <end position="25"/>
    </location>
</feature>
<name>A0AAD1Y4W3_EUPCR</name>
<sequence>MCSIYCSGIMFLGAILFSILILLHWKENEYLAPHDRSRDEEISTLSSALLMNIGCFILCFGYSYCYNKRTSNEKDNAPVEFENISDSSYD</sequence>
<accession>A0AAD1Y4W3</accession>
<evidence type="ECO:0000313" key="3">
    <source>
        <dbReference type="Proteomes" id="UP001295684"/>
    </source>
</evidence>
<comment type="caution">
    <text evidence="2">The sequence shown here is derived from an EMBL/GenBank/DDBJ whole genome shotgun (WGS) entry which is preliminary data.</text>
</comment>
<keyword evidence="1" id="KW-1133">Transmembrane helix</keyword>
<keyword evidence="3" id="KW-1185">Reference proteome</keyword>
<proteinExistence type="predicted"/>
<feature type="transmembrane region" description="Helical" evidence="1">
    <location>
        <begin position="45"/>
        <end position="65"/>
    </location>
</feature>
<gene>
    <name evidence="2" type="ORF">ECRASSUSDP1_LOCUS26746</name>
</gene>